<keyword evidence="3 10" id="KW-0997">Cell inner membrane</keyword>
<evidence type="ECO:0000256" key="6">
    <source>
        <dbReference type="ARBA" id="ARBA00022801"/>
    </source>
</evidence>
<dbReference type="NCBIfam" id="NF003743">
    <property type="entry name" value="PRK05340.1"/>
    <property type="match status" value="1"/>
</dbReference>
<feature type="binding site" evidence="10">
    <location>
        <position position="8"/>
    </location>
    <ligand>
        <name>Mn(2+)</name>
        <dbReference type="ChEBI" id="CHEBI:29035"/>
        <label>1</label>
    </ligand>
</feature>
<dbReference type="Proteomes" id="UP000287865">
    <property type="component" value="Unassembled WGS sequence"/>
</dbReference>
<evidence type="ECO:0000256" key="2">
    <source>
        <dbReference type="ARBA" id="ARBA00022516"/>
    </source>
</evidence>
<dbReference type="Proteomes" id="UP000249203">
    <property type="component" value="Unassembled WGS sequence"/>
</dbReference>
<keyword evidence="6 10" id="KW-0378">Hydrolase</keyword>
<feature type="binding site" evidence="10">
    <location>
        <position position="122"/>
    </location>
    <ligand>
        <name>substrate</name>
    </ligand>
</feature>
<dbReference type="RefSeq" id="WP_111569572.1">
    <property type="nucleotide sequence ID" value="NZ_PIPK01000007.1"/>
</dbReference>
<keyword evidence="4 10" id="KW-0441">Lipid A biosynthesis</keyword>
<comment type="caution">
    <text evidence="12">The sequence shown here is derived from an EMBL/GenBank/DDBJ whole genome shotgun (WGS) entry which is preliminary data.</text>
</comment>
<evidence type="ECO:0000256" key="10">
    <source>
        <dbReference type="HAMAP-Rule" id="MF_00575"/>
    </source>
</evidence>
<dbReference type="NCBIfam" id="TIGR01854">
    <property type="entry name" value="lipid_A_lpxH"/>
    <property type="match status" value="1"/>
</dbReference>
<dbReference type="Gene3D" id="3.60.21.10">
    <property type="match status" value="1"/>
</dbReference>
<feature type="binding site" evidence="10">
    <location>
        <position position="199"/>
    </location>
    <ligand>
        <name>Mn(2+)</name>
        <dbReference type="ChEBI" id="CHEBI:29035"/>
        <label>1</label>
    </ligand>
</feature>
<dbReference type="EMBL" id="PIPK01000007">
    <property type="protein sequence ID" value="RUO24146.1"/>
    <property type="molecule type" value="Genomic_DNA"/>
</dbReference>
<feature type="binding site" evidence="10">
    <location>
        <position position="10"/>
    </location>
    <ligand>
        <name>Mn(2+)</name>
        <dbReference type="ChEBI" id="CHEBI:29035"/>
        <label>1</label>
    </ligand>
</feature>
<feature type="binding site" evidence="10">
    <location>
        <position position="197"/>
    </location>
    <ligand>
        <name>Mn(2+)</name>
        <dbReference type="ChEBI" id="CHEBI:29035"/>
        <label>2</label>
    </ligand>
</feature>
<evidence type="ECO:0000256" key="7">
    <source>
        <dbReference type="ARBA" id="ARBA00023098"/>
    </source>
</evidence>
<accession>A0A327WVB5</accession>
<sequence length="254" mass="28366">MTTLFISDLHLSEQRPDITALFQAFLHTEARQSDALYILGDLFDAWIGDDDLTPFHLDVIQSLRQLTDAGVPVFFIAGNRDFVIGKRFAAMTGVQILAESVVVDLYGTPTLLMHGDTLCTRDVSYLRFRKIIRNPVLLALLTRLPLSWRRGIAAHLRGTSKTKQPLSAEQLEKMDATEDGVQAALAKQPARRIIHGHTHRPGVHQHHVSRLGARPVERIVLGDWYEQGSVLSVDATGFNLQSRPLPQPEALTPR</sequence>
<dbReference type="GO" id="GO:0030145">
    <property type="term" value="F:manganese ion binding"/>
    <property type="evidence" value="ECO:0007669"/>
    <property type="project" value="UniProtKB-UniRule"/>
</dbReference>
<evidence type="ECO:0000256" key="5">
    <source>
        <dbReference type="ARBA" id="ARBA00022723"/>
    </source>
</evidence>
<dbReference type="SUPFAM" id="SSF56300">
    <property type="entry name" value="Metallo-dependent phosphatases"/>
    <property type="match status" value="1"/>
</dbReference>
<feature type="binding site" evidence="10">
    <location>
        <position position="197"/>
    </location>
    <ligand>
        <name>substrate</name>
    </ligand>
</feature>
<dbReference type="OrthoDB" id="9783283at2"/>
<evidence type="ECO:0000313" key="15">
    <source>
        <dbReference type="Proteomes" id="UP000287865"/>
    </source>
</evidence>
<evidence type="ECO:0000256" key="1">
    <source>
        <dbReference type="ARBA" id="ARBA00022475"/>
    </source>
</evidence>
<dbReference type="Pfam" id="PF00149">
    <property type="entry name" value="Metallophos"/>
    <property type="match status" value="1"/>
</dbReference>
<gene>
    <name evidence="10" type="primary">lpxH</name>
    <name evidence="12" type="ORF">B0I24_107131</name>
    <name evidence="13" type="ORF">CWE07_08625</name>
</gene>
<proteinExistence type="inferred from homology"/>
<comment type="subcellular location">
    <subcellularLocation>
        <location evidence="10">Cell inner membrane</location>
        <topology evidence="10">Peripheral membrane protein</topology>
        <orientation evidence="10">Cytoplasmic side</orientation>
    </subcellularLocation>
</comment>
<evidence type="ECO:0000256" key="3">
    <source>
        <dbReference type="ARBA" id="ARBA00022519"/>
    </source>
</evidence>
<keyword evidence="1 10" id="KW-1003">Cell membrane</keyword>
<feature type="binding site" evidence="10">
    <location>
        <position position="41"/>
    </location>
    <ligand>
        <name>Mn(2+)</name>
        <dbReference type="ChEBI" id="CHEBI:29035"/>
        <label>1</label>
    </ligand>
</feature>
<dbReference type="GO" id="GO:0005737">
    <property type="term" value="C:cytoplasm"/>
    <property type="evidence" value="ECO:0007669"/>
    <property type="project" value="InterPro"/>
</dbReference>
<dbReference type="GO" id="GO:0019897">
    <property type="term" value="C:extrinsic component of plasma membrane"/>
    <property type="evidence" value="ECO:0007669"/>
    <property type="project" value="UniProtKB-UniRule"/>
</dbReference>
<dbReference type="GO" id="GO:0009245">
    <property type="term" value="P:lipid A biosynthetic process"/>
    <property type="evidence" value="ECO:0007669"/>
    <property type="project" value="UniProtKB-UniRule"/>
</dbReference>
<comment type="pathway">
    <text evidence="10">Glycolipid biosynthesis; lipid IV(A) biosynthesis; lipid IV(A) from (3R)-3-hydroxytetradecanoyl-[acyl-carrier-protein] and UDP-N-acetyl-alpha-D-glucosamine: step 4/6.</text>
</comment>
<evidence type="ECO:0000313" key="13">
    <source>
        <dbReference type="EMBL" id="RUO24146.1"/>
    </source>
</evidence>
<comment type="cofactor">
    <cofactor evidence="10">
        <name>Mn(2+)</name>
        <dbReference type="ChEBI" id="CHEBI:29035"/>
    </cofactor>
    <text evidence="10">Binds 2 Mn(2+) ions per subunit in a binuclear metal center.</text>
</comment>
<comment type="catalytic activity">
    <reaction evidence="10">
        <text>UDP-2-N,3-O-bis[(3R)-3-hydroxytetradecanoyl]-alpha-D-glucosamine + H2O = 2-N,3-O-bis[(3R)-3-hydroxytetradecanoyl]-alpha-D-glucosaminyl 1-phosphate + UMP + 2 H(+)</text>
        <dbReference type="Rhea" id="RHEA:25213"/>
        <dbReference type="ChEBI" id="CHEBI:15377"/>
        <dbReference type="ChEBI" id="CHEBI:15378"/>
        <dbReference type="ChEBI" id="CHEBI:57865"/>
        <dbReference type="ChEBI" id="CHEBI:57957"/>
        <dbReference type="ChEBI" id="CHEBI:78847"/>
        <dbReference type="EC" id="3.6.1.54"/>
    </reaction>
</comment>
<dbReference type="InterPro" id="IPR004843">
    <property type="entry name" value="Calcineurin-like_PHP"/>
</dbReference>
<evidence type="ECO:0000256" key="4">
    <source>
        <dbReference type="ARBA" id="ARBA00022556"/>
    </source>
</evidence>
<feature type="binding site" evidence="10">
    <location>
        <position position="114"/>
    </location>
    <ligand>
        <name>Mn(2+)</name>
        <dbReference type="ChEBI" id="CHEBI:29035"/>
        <label>2</label>
    </ligand>
</feature>
<name>A0A327WVB5_9GAMM</name>
<organism evidence="12 14">
    <name type="scientific">Aliidiomarina maris</name>
    <dbReference type="NCBI Taxonomy" id="531312"/>
    <lineage>
        <taxon>Bacteria</taxon>
        <taxon>Pseudomonadati</taxon>
        <taxon>Pseudomonadota</taxon>
        <taxon>Gammaproteobacteria</taxon>
        <taxon>Alteromonadales</taxon>
        <taxon>Idiomarinaceae</taxon>
        <taxon>Aliidiomarina</taxon>
    </lineage>
</organism>
<dbReference type="AlphaFoldDB" id="A0A327WVB5"/>
<dbReference type="EC" id="3.6.1.54" evidence="10"/>
<dbReference type="PANTHER" id="PTHR34990:SF1">
    <property type="entry name" value="UDP-2,3-DIACYLGLUCOSAMINE HYDROLASE"/>
    <property type="match status" value="1"/>
</dbReference>
<feature type="binding site" evidence="10">
    <location>
        <position position="160"/>
    </location>
    <ligand>
        <name>substrate</name>
    </ligand>
</feature>
<dbReference type="EMBL" id="QLMD01000007">
    <property type="protein sequence ID" value="RAJ96916.1"/>
    <property type="molecule type" value="Genomic_DNA"/>
</dbReference>
<reference evidence="13 15" key="1">
    <citation type="journal article" date="2018" name="Front. Microbiol.">
        <title>Genome-Based Analysis Reveals the Taxonomy and Diversity of the Family Idiomarinaceae.</title>
        <authorList>
            <person name="Liu Y."/>
            <person name="Lai Q."/>
            <person name="Shao Z."/>
        </authorList>
    </citation>
    <scope>NUCLEOTIDE SEQUENCE [LARGE SCALE GENOMIC DNA]</scope>
    <source>
        <strain evidence="13 15">CF12-14</strain>
    </source>
</reference>
<feature type="binding site" evidence="10">
    <location>
        <begin position="79"/>
        <end position="80"/>
    </location>
    <ligand>
        <name>substrate</name>
    </ligand>
</feature>
<feature type="binding site" evidence="10">
    <location>
        <position position="41"/>
    </location>
    <ligand>
        <name>Mn(2+)</name>
        <dbReference type="ChEBI" id="CHEBI:29035"/>
        <label>2</label>
    </ligand>
</feature>
<evidence type="ECO:0000259" key="11">
    <source>
        <dbReference type="Pfam" id="PF00149"/>
    </source>
</evidence>
<keyword evidence="5 10" id="KW-0479">Metal-binding</keyword>
<keyword evidence="7 10" id="KW-0443">Lipid metabolism</keyword>
<protein>
    <recommendedName>
        <fullName evidence="10">UDP-2,3-diacylglucosamine hydrolase</fullName>
        <ecNumber evidence="10">3.6.1.54</ecNumber>
    </recommendedName>
    <alternativeName>
        <fullName evidence="10">UDP-2,3-diacylglucosamine diphosphatase</fullName>
    </alternativeName>
</protein>
<feature type="binding site" evidence="10">
    <location>
        <position position="164"/>
    </location>
    <ligand>
        <name>substrate</name>
    </ligand>
</feature>
<dbReference type="HAMAP" id="MF_00575">
    <property type="entry name" value="LpxH"/>
    <property type="match status" value="1"/>
</dbReference>
<dbReference type="CDD" id="cd07398">
    <property type="entry name" value="MPP_YbbF-LpxH"/>
    <property type="match status" value="1"/>
</dbReference>
<evidence type="ECO:0000313" key="14">
    <source>
        <dbReference type="Proteomes" id="UP000249203"/>
    </source>
</evidence>
<keyword evidence="9 10" id="KW-0464">Manganese</keyword>
<keyword evidence="2 10" id="KW-0444">Lipid biosynthesis</keyword>
<keyword evidence="15" id="KW-1185">Reference proteome</keyword>
<comment type="function">
    <text evidence="10">Hydrolyzes the pyrophosphate bond of UDP-2,3-diacylglucosamine to yield 2,3-diacylglucosamine 1-phosphate (lipid X) and UMP by catalyzing the attack of water at the alpha-P atom. Involved in the biosynthesis of lipid A, a phosphorylated glycolipid that anchors the lipopolysaccharide to the outer membrane of the cell.</text>
</comment>
<dbReference type="InterPro" id="IPR043461">
    <property type="entry name" value="LpxH-like"/>
</dbReference>
<feature type="binding site" evidence="10">
    <location>
        <position position="79"/>
    </location>
    <ligand>
        <name>Mn(2+)</name>
        <dbReference type="ChEBI" id="CHEBI:29035"/>
        <label>2</label>
    </ligand>
</feature>
<dbReference type="PANTHER" id="PTHR34990">
    <property type="entry name" value="UDP-2,3-DIACYLGLUCOSAMINE HYDROLASE-RELATED"/>
    <property type="match status" value="1"/>
</dbReference>
<comment type="caution">
    <text evidence="10">Lacks conserved residue(s) required for the propagation of feature annotation.</text>
</comment>
<dbReference type="InterPro" id="IPR010138">
    <property type="entry name" value="UDP-diacylglucosamine_Hdrlase"/>
</dbReference>
<dbReference type="GO" id="GO:0008758">
    <property type="term" value="F:UDP-2,3-diacylglucosamine hydrolase activity"/>
    <property type="evidence" value="ECO:0007669"/>
    <property type="project" value="UniProtKB-UniRule"/>
</dbReference>
<evidence type="ECO:0000256" key="9">
    <source>
        <dbReference type="ARBA" id="ARBA00023211"/>
    </source>
</evidence>
<keyword evidence="8 10" id="KW-0472">Membrane</keyword>
<dbReference type="UniPathway" id="UPA00359">
    <property type="reaction ID" value="UER00480"/>
</dbReference>
<reference evidence="12 14" key="2">
    <citation type="submission" date="2018-06" db="EMBL/GenBank/DDBJ databases">
        <title>Genomic Encyclopedia of Type Strains, Phase III (KMG-III): the genomes of soil and plant-associated and newly described type strains.</title>
        <authorList>
            <person name="Whitman W."/>
        </authorList>
    </citation>
    <scope>NUCLEOTIDE SEQUENCE [LARGE SCALE GENOMIC DNA]</scope>
    <source>
        <strain evidence="12 14">CGMCC 1.15366</strain>
    </source>
</reference>
<feature type="domain" description="Calcineurin-like phosphoesterase" evidence="11">
    <location>
        <begin position="1"/>
        <end position="201"/>
    </location>
</feature>
<evidence type="ECO:0000313" key="12">
    <source>
        <dbReference type="EMBL" id="RAJ96916.1"/>
    </source>
</evidence>
<comment type="similarity">
    <text evidence="10">Belongs to the LpxH family.</text>
</comment>
<dbReference type="InterPro" id="IPR029052">
    <property type="entry name" value="Metallo-depent_PP-like"/>
</dbReference>
<evidence type="ECO:0000256" key="8">
    <source>
        <dbReference type="ARBA" id="ARBA00023136"/>
    </source>
</evidence>